<dbReference type="Proteomes" id="UP000790709">
    <property type="component" value="Unassembled WGS sequence"/>
</dbReference>
<sequence>MESRSQPALAPFSGLREHLSSPDLQLQLDIARVSTDIHQTQALLSRLKALHTLLLARCLIHEADSEAMNAVTSKKDVSRIRQSMVGAGLTIRPTIPNDQHILEALARLDARELVAQA</sequence>
<proteinExistence type="predicted"/>
<protein>
    <submittedName>
        <fullName evidence="1">Uncharacterized protein</fullName>
    </submittedName>
</protein>
<name>A0ACB8BQH3_9AGAM</name>
<comment type="caution">
    <text evidence="1">The sequence shown here is derived from an EMBL/GenBank/DDBJ whole genome shotgun (WGS) entry which is preliminary data.</text>
</comment>
<reference evidence="1" key="1">
    <citation type="journal article" date="2021" name="New Phytol.">
        <title>Evolutionary innovations through gain and loss of genes in the ectomycorrhizal Boletales.</title>
        <authorList>
            <person name="Wu G."/>
            <person name="Miyauchi S."/>
            <person name="Morin E."/>
            <person name="Kuo A."/>
            <person name="Drula E."/>
            <person name="Varga T."/>
            <person name="Kohler A."/>
            <person name="Feng B."/>
            <person name="Cao Y."/>
            <person name="Lipzen A."/>
            <person name="Daum C."/>
            <person name="Hundley H."/>
            <person name="Pangilinan J."/>
            <person name="Johnson J."/>
            <person name="Barry K."/>
            <person name="LaButti K."/>
            <person name="Ng V."/>
            <person name="Ahrendt S."/>
            <person name="Min B."/>
            <person name="Choi I.G."/>
            <person name="Park H."/>
            <person name="Plett J.M."/>
            <person name="Magnuson J."/>
            <person name="Spatafora J.W."/>
            <person name="Nagy L.G."/>
            <person name="Henrissat B."/>
            <person name="Grigoriev I.V."/>
            <person name="Yang Z.L."/>
            <person name="Xu J."/>
            <person name="Martin F.M."/>
        </authorList>
    </citation>
    <scope>NUCLEOTIDE SEQUENCE</scope>
    <source>
        <strain evidence="1">KUC20120723A-06</strain>
    </source>
</reference>
<gene>
    <name evidence="1" type="ORF">BV22DRAFT_1031371</name>
</gene>
<evidence type="ECO:0000313" key="1">
    <source>
        <dbReference type="EMBL" id="KAH7927899.1"/>
    </source>
</evidence>
<accession>A0ACB8BQH3</accession>
<organism evidence="1 2">
    <name type="scientific">Leucogyrophana mollusca</name>
    <dbReference type="NCBI Taxonomy" id="85980"/>
    <lineage>
        <taxon>Eukaryota</taxon>
        <taxon>Fungi</taxon>
        <taxon>Dikarya</taxon>
        <taxon>Basidiomycota</taxon>
        <taxon>Agaricomycotina</taxon>
        <taxon>Agaricomycetes</taxon>
        <taxon>Agaricomycetidae</taxon>
        <taxon>Boletales</taxon>
        <taxon>Boletales incertae sedis</taxon>
        <taxon>Leucogyrophana</taxon>
    </lineage>
</organism>
<keyword evidence="2" id="KW-1185">Reference proteome</keyword>
<dbReference type="EMBL" id="MU266360">
    <property type="protein sequence ID" value="KAH7927899.1"/>
    <property type="molecule type" value="Genomic_DNA"/>
</dbReference>
<evidence type="ECO:0000313" key="2">
    <source>
        <dbReference type="Proteomes" id="UP000790709"/>
    </source>
</evidence>